<organism evidence="3">
    <name type="scientific">Ignisphaera aggregans</name>
    <dbReference type="NCBI Taxonomy" id="334771"/>
    <lineage>
        <taxon>Archaea</taxon>
        <taxon>Thermoproteota</taxon>
        <taxon>Thermoprotei</taxon>
        <taxon>Desulfurococcales</taxon>
        <taxon>Desulfurococcaceae</taxon>
        <taxon>Ignisphaera</taxon>
    </lineage>
</organism>
<reference evidence="3" key="1">
    <citation type="journal article" date="2020" name="mSystems">
        <title>Genome- and Community-Level Interaction Insights into Carbon Utilization and Element Cycling Functions of Hydrothermarchaeota in Hydrothermal Sediment.</title>
        <authorList>
            <person name="Zhou Z."/>
            <person name="Liu Y."/>
            <person name="Xu W."/>
            <person name="Pan J."/>
            <person name="Luo Z.H."/>
            <person name="Li M."/>
        </authorList>
    </citation>
    <scope>NUCLEOTIDE SEQUENCE [LARGE SCALE GENOMIC DNA]</scope>
    <source>
        <strain evidence="2">SpSt-618</strain>
        <strain evidence="3">SpSt-657</strain>
    </source>
</reference>
<dbReference type="EMBL" id="DTAI01000182">
    <property type="protein sequence ID" value="HGN37113.1"/>
    <property type="molecule type" value="Genomic_DNA"/>
</dbReference>
<dbReference type="AlphaFoldDB" id="A0A7J3JQD8"/>
<evidence type="ECO:0000256" key="1">
    <source>
        <dbReference type="SAM" id="Phobius"/>
    </source>
</evidence>
<comment type="caution">
    <text evidence="3">The sequence shown here is derived from an EMBL/GenBank/DDBJ whole genome shotgun (WGS) entry which is preliminary data.</text>
</comment>
<sequence>MFSRKYLYITIVIACIVAAAVLFIAGSPRYSPSPTTTTLVTTTPTAITTPTSTPMAGVLVYSGSREHFLANYYYQALHIPSEGVVTKVYFVGDVTAKEILDWYKSNLVGYKVVAEYGITTISTPEGSIEWGAIVFKKDGDGIGIWALSGTPTKVDGKQGAVYCVVVGDIEKLISEKTTTTPTSEGLPYSDQVSGEEPIQRYPGSVMLSYRRDEGFPTIILIEYGTAADIDTVAEWYKNELQLRGWAIKEERKTSEKISLHLLKAQDEVGVIINAPTSERRYTLISIHYGSYRLPSKDLVSGIEPIERYPGSIMLKYSSMVISGVKTITITYGTYDSVDSVASWYINYLTSNNWQIMMEQSVEEGKTFFCIKEGATLQLTISAKTYTEIEVLYQGA</sequence>
<dbReference type="EMBL" id="DTBZ01000092">
    <property type="protein sequence ID" value="HGQ18286.1"/>
    <property type="molecule type" value="Genomic_DNA"/>
</dbReference>
<gene>
    <name evidence="2" type="ORF">ENT87_06165</name>
    <name evidence="3" type="ORF">ENU30_04860</name>
</gene>
<accession>A0A7J3JQD8</accession>
<proteinExistence type="predicted"/>
<keyword evidence="1" id="KW-1133">Transmembrane helix</keyword>
<evidence type="ECO:0000313" key="3">
    <source>
        <dbReference type="EMBL" id="HGQ18286.1"/>
    </source>
</evidence>
<keyword evidence="1" id="KW-0472">Membrane</keyword>
<feature type="transmembrane region" description="Helical" evidence="1">
    <location>
        <begin position="6"/>
        <end position="25"/>
    </location>
</feature>
<keyword evidence="1" id="KW-0812">Transmembrane</keyword>
<name>A0A7J3JQD8_9CREN</name>
<evidence type="ECO:0000313" key="2">
    <source>
        <dbReference type="EMBL" id="HGN37113.1"/>
    </source>
</evidence>
<protein>
    <submittedName>
        <fullName evidence="3">Uncharacterized protein</fullName>
    </submittedName>
</protein>